<evidence type="ECO:0000313" key="4">
    <source>
        <dbReference type="EMBL" id="HIV09141.1"/>
    </source>
</evidence>
<dbReference type="PANTHER" id="PTHR43673">
    <property type="entry name" value="NAD(P)H NITROREDUCTASE YDGI-RELATED"/>
    <property type="match status" value="1"/>
</dbReference>
<comment type="caution">
    <text evidence="4">The sequence shown here is derived from an EMBL/GenBank/DDBJ whole genome shotgun (WGS) entry which is preliminary data.</text>
</comment>
<organism evidence="4 5">
    <name type="scientific">Candidatus Spyradenecus faecavium</name>
    <dbReference type="NCBI Taxonomy" id="2840947"/>
    <lineage>
        <taxon>Bacteria</taxon>
        <taxon>Pseudomonadati</taxon>
        <taxon>Lentisphaerota</taxon>
        <taxon>Lentisphaeria</taxon>
        <taxon>Lentisphaerales</taxon>
        <taxon>Lentisphaeraceae</taxon>
        <taxon>Lentisphaeraceae incertae sedis</taxon>
        <taxon>Candidatus Spyradenecus</taxon>
    </lineage>
</organism>
<reference evidence="4" key="1">
    <citation type="submission" date="2020-10" db="EMBL/GenBank/DDBJ databases">
        <authorList>
            <person name="Gilroy R."/>
        </authorList>
    </citation>
    <scope>NUCLEOTIDE SEQUENCE</scope>
    <source>
        <strain evidence="4">35461</strain>
    </source>
</reference>
<evidence type="ECO:0000256" key="1">
    <source>
        <dbReference type="ARBA" id="ARBA00007118"/>
    </source>
</evidence>
<dbReference type="EMBL" id="DVOR01000106">
    <property type="protein sequence ID" value="HIV09141.1"/>
    <property type="molecule type" value="Genomic_DNA"/>
</dbReference>
<dbReference type="Pfam" id="PF00881">
    <property type="entry name" value="Nitroreductase"/>
    <property type="match status" value="2"/>
</dbReference>
<name>A0A9D1NN39_9BACT</name>
<dbReference type="AlphaFoldDB" id="A0A9D1NN39"/>
<dbReference type="InterPro" id="IPR029479">
    <property type="entry name" value="Nitroreductase"/>
</dbReference>
<protein>
    <submittedName>
        <fullName evidence="4">Nitroreductase family protein</fullName>
    </submittedName>
</protein>
<evidence type="ECO:0000256" key="2">
    <source>
        <dbReference type="ARBA" id="ARBA00023002"/>
    </source>
</evidence>
<dbReference type="Proteomes" id="UP000886845">
    <property type="component" value="Unassembled WGS sequence"/>
</dbReference>
<evidence type="ECO:0000313" key="5">
    <source>
        <dbReference type="Proteomes" id="UP000886845"/>
    </source>
</evidence>
<proteinExistence type="inferred from homology"/>
<dbReference type="SUPFAM" id="SSF55469">
    <property type="entry name" value="FMN-dependent nitroreductase-like"/>
    <property type="match status" value="1"/>
</dbReference>
<feature type="domain" description="Nitroreductase" evidence="3">
    <location>
        <begin position="7"/>
        <end position="59"/>
    </location>
</feature>
<gene>
    <name evidence="4" type="ORF">IAC79_03390</name>
</gene>
<feature type="domain" description="Nitroreductase" evidence="3">
    <location>
        <begin position="63"/>
        <end position="149"/>
    </location>
</feature>
<comment type="similarity">
    <text evidence="1">Belongs to the nitroreductase family.</text>
</comment>
<dbReference type="PANTHER" id="PTHR43673:SF10">
    <property type="entry name" value="NADH DEHYDROGENASE_NAD(P)H NITROREDUCTASE XCC3605-RELATED"/>
    <property type="match status" value="1"/>
</dbReference>
<sequence length="168" mass="18222">MTLQDLLARRSVRRYAEAPVPRTVVDAALQAAMAAPSAMHCDPWRWLVLTKRADLDALADCLPYGQMLRHAPLGFIACGDLTAANRGQLSYLLQDVSASIENLLLGLHAQGLGAVWLGIHPNAERIAAVSSRFGLPPTLIPVSAVAAGYPAERPEPRTRFDADKVRYL</sequence>
<keyword evidence="2" id="KW-0560">Oxidoreductase</keyword>
<dbReference type="Gene3D" id="3.40.109.10">
    <property type="entry name" value="NADH Oxidase"/>
    <property type="match status" value="1"/>
</dbReference>
<accession>A0A9D1NN39</accession>
<evidence type="ECO:0000259" key="3">
    <source>
        <dbReference type="Pfam" id="PF00881"/>
    </source>
</evidence>
<dbReference type="InterPro" id="IPR000415">
    <property type="entry name" value="Nitroreductase-like"/>
</dbReference>
<dbReference type="GO" id="GO:0016491">
    <property type="term" value="F:oxidoreductase activity"/>
    <property type="evidence" value="ECO:0007669"/>
    <property type="project" value="UniProtKB-KW"/>
</dbReference>
<reference evidence="4" key="2">
    <citation type="journal article" date="2021" name="PeerJ">
        <title>Extensive microbial diversity within the chicken gut microbiome revealed by metagenomics and culture.</title>
        <authorList>
            <person name="Gilroy R."/>
            <person name="Ravi A."/>
            <person name="Getino M."/>
            <person name="Pursley I."/>
            <person name="Horton D.L."/>
            <person name="Alikhan N.F."/>
            <person name="Baker D."/>
            <person name="Gharbi K."/>
            <person name="Hall N."/>
            <person name="Watson M."/>
            <person name="Adriaenssens E.M."/>
            <person name="Foster-Nyarko E."/>
            <person name="Jarju S."/>
            <person name="Secka A."/>
            <person name="Antonio M."/>
            <person name="Oren A."/>
            <person name="Chaudhuri R.R."/>
            <person name="La Ragione R."/>
            <person name="Hildebrand F."/>
            <person name="Pallen M.J."/>
        </authorList>
    </citation>
    <scope>NUCLEOTIDE SEQUENCE</scope>
    <source>
        <strain evidence="4">35461</strain>
    </source>
</reference>